<protein>
    <submittedName>
        <fullName evidence="2">Transcriptional regulator</fullName>
    </submittedName>
</protein>
<dbReference type="InterPro" id="IPR050313">
    <property type="entry name" value="Carb_Metab_HTH_regulators"/>
</dbReference>
<evidence type="ECO:0000313" key="3">
    <source>
        <dbReference type="Proteomes" id="UP000641646"/>
    </source>
</evidence>
<gene>
    <name evidence="2" type="ORF">H6G03_23980</name>
</gene>
<reference evidence="2" key="1">
    <citation type="journal article" date="2015" name="ISME J.">
        <title>Draft Genome Sequence of Streptomyces incarnatus NRRL8089, which Produces the Nucleoside Antibiotic Sinefungin.</title>
        <authorList>
            <person name="Oshima K."/>
            <person name="Hattori M."/>
            <person name="Shimizu H."/>
            <person name="Fukuda K."/>
            <person name="Nemoto M."/>
            <person name="Inagaki K."/>
            <person name="Tamura T."/>
        </authorList>
    </citation>
    <scope>NUCLEOTIDE SEQUENCE</scope>
    <source>
        <strain evidence="2">FACHB-1375</strain>
    </source>
</reference>
<dbReference type="SUPFAM" id="SSF46785">
    <property type="entry name" value="Winged helix' DNA-binding domain"/>
    <property type="match status" value="1"/>
</dbReference>
<dbReference type="InterPro" id="IPR011991">
    <property type="entry name" value="ArsR-like_HTH"/>
</dbReference>
<organism evidence="2 3">
    <name type="scientific">Aerosakkonema funiforme FACHB-1375</name>
    <dbReference type="NCBI Taxonomy" id="2949571"/>
    <lineage>
        <taxon>Bacteria</taxon>
        <taxon>Bacillati</taxon>
        <taxon>Cyanobacteriota</taxon>
        <taxon>Cyanophyceae</taxon>
        <taxon>Oscillatoriophycideae</taxon>
        <taxon>Aerosakkonematales</taxon>
        <taxon>Aerosakkonemataceae</taxon>
        <taxon>Aerosakkonema</taxon>
    </lineage>
</organism>
<dbReference type="Proteomes" id="UP000641646">
    <property type="component" value="Unassembled WGS sequence"/>
</dbReference>
<dbReference type="PANTHER" id="PTHR30363:SF28">
    <property type="entry name" value="TRANSCRIPTIONAL REGULATORY PROTEIN-RELATED"/>
    <property type="match status" value="1"/>
</dbReference>
<dbReference type="CDD" id="cd00090">
    <property type="entry name" value="HTH_ARSR"/>
    <property type="match status" value="1"/>
</dbReference>
<proteinExistence type="predicted"/>
<dbReference type="PANTHER" id="PTHR30363">
    <property type="entry name" value="HTH-TYPE TRANSCRIPTIONAL REGULATOR SRLR-RELATED"/>
    <property type="match status" value="1"/>
</dbReference>
<dbReference type="Gene3D" id="1.10.10.10">
    <property type="entry name" value="Winged helix-like DNA-binding domain superfamily/Winged helix DNA-binding domain"/>
    <property type="match status" value="1"/>
</dbReference>
<dbReference type="InterPro" id="IPR036388">
    <property type="entry name" value="WH-like_DNA-bd_sf"/>
</dbReference>
<evidence type="ECO:0000313" key="2">
    <source>
        <dbReference type="EMBL" id="MBD2184091.1"/>
    </source>
</evidence>
<name>A0A926VHH6_9CYAN</name>
<feature type="domain" description="Helix-turn-helix type 11" evidence="1">
    <location>
        <begin position="9"/>
        <end position="46"/>
    </location>
</feature>
<accession>A0A926VHH6</accession>
<dbReference type="InterPro" id="IPR036390">
    <property type="entry name" value="WH_DNA-bd_sf"/>
</dbReference>
<dbReference type="InterPro" id="IPR013196">
    <property type="entry name" value="HTH_11"/>
</dbReference>
<sequence length="212" mass="24220">MEEQQKSKNQILYLLKMRGPQTATVLAEQLQVSPMAIRQHLQALQADRWVTYQEERRPQGRPVKLWQLTDRSTTHFPDSHADLMLDLLRGVEAVFGTPGLEKLLAERTQRQMQTYAACLSEFPQAKDWRGKVAAIACLRNREGYMAEAIDQPDGSMLLVENHCPIRTAAASCQLLCRCELEVFKALLGKQVSIERVEHSLQGDRRCAYLIRD</sequence>
<evidence type="ECO:0000259" key="1">
    <source>
        <dbReference type="Pfam" id="PF08279"/>
    </source>
</evidence>
<dbReference type="AlphaFoldDB" id="A0A926VHH6"/>
<comment type="caution">
    <text evidence="2">The sequence shown here is derived from an EMBL/GenBank/DDBJ whole genome shotgun (WGS) entry which is preliminary data.</text>
</comment>
<keyword evidence="3" id="KW-1185">Reference proteome</keyword>
<dbReference type="RefSeq" id="WP_190469786.1">
    <property type="nucleotide sequence ID" value="NZ_JACJPW010000072.1"/>
</dbReference>
<dbReference type="Pfam" id="PF08279">
    <property type="entry name" value="HTH_11"/>
    <property type="match status" value="1"/>
</dbReference>
<reference evidence="2" key="2">
    <citation type="submission" date="2020-08" db="EMBL/GenBank/DDBJ databases">
        <authorList>
            <person name="Chen M."/>
            <person name="Teng W."/>
            <person name="Zhao L."/>
            <person name="Hu C."/>
            <person name="Zhou Y."/>
            <person name="Han B."/>
            <person name="Song L."/>
            <person name="Shu W."/>
        </authorList>
    </citation>
    <scope>NUCLEOTIDE SEQUENCE</scope>
    <source>
        <strain evidence="2">FACHB-1375</strain>
    </source>
</reference>
<dbReference type="EMBL" id="JACJPW010000072">
    <property type="protein sequence ID" value="MBD2184091.1"/>
    <property type="molecule type" value="Genomic_DNA"/>
</dbReference>